<keyword evidence="3" id="KW-1185">Reference proteome</keyword>
<dbReference type="GO" id="GO:0004519">
    <property type="term" value="F:endonuclease activity"/>
    <property type="evidence" value="ECO:0007669"/>
    <property type="project" value="UniProtKB-KW"/>
</dbReference>
<dbReference type="EMBL" id="JAAXPE010000019">
    <property type="protein sequence ID" value="NKY87545.1"/>
    <property type="molecule type" value="Genomic_DNA"/>
</dbReference>
<organism evidence="2 3">
    <name type="scientific">Nocardia veterana</name>
    <dbReference type="NCBI Taxonomy" id="132249"/>
    <lineage>
        <taxon>Bacteria</taxon>
        <taxon>Bacillati</taxon>
        <taxon>Actinomycetota</taxon>
        <taxon>Actinomycetes</taxon>
        <taxon>Mycobacteriales</taxon>
        <taxon>Nocardiaceae</taxon>
        <taxon>Nocardia</taxon>
    </lineage>
</organism>
<dbReference type="InterPro" id="IPR037493">
    <property type="entry name" value="ExoIII-like"/>
</dbReference>
<dbReference type="GO" id="GO:0006281">
    <property type="term" value="P:DNA repair"/>
    <property type="evidence" value="ECO:0007669"/>
    <property type="project" value="InterPro"/>
</dbReference>
<protein>
    <submittedName>
        <fullName evidence="2">Endonuclease</fullName>
    </submittedName>
</protein>
<evidence type="ECO:0000313" key="3">
    <source>
        <dbReference type="Proteomes" id="UP000523447"/>
    </source>
</evidence>
<gene>
    <name evidence="2" type="ORF">HGA07_18140</name>
</gene>
<name>A0A7X6RIW2_9NOCA</name>
<evidence type="ECO:0000259" key="1">
    <source>
        <dbReference type="Pfam" id="PF03372"/>
    </source>
</evidence>
<dbReference type="InterPro" id="IPR036691">
    <property type="entry name" value="Endo/exonu/phosph_ase_sf"/>
</dbReference>
<proteinExistence type="predicted"/>
<dbReference type="AlphaFoldDB" id="A0A7X6RIW2"/>
<keyword evidence="2" id="KW-0540">Nuclease</keyword>
<comment type="caution">
    <text evidence="2">The sequence shown here is derived from an EMBL/GenBank/DDBJ whole genome shotgun (WGS) entry which is preliminary data.</text>
</comment>
<dbReference type="Gene3D" id="3.60.10.10">
    <property type="entry name" value="Endonuclease/exonuclease/phosphatase"/>
    <property type="match status" value="1"/>
</dbReference>
<dbReference type="GO" id="GO:0008311">
    <property type="term" value="F:double-stranded DNA 3'-5' DNA exonuclease activity"/>
    <property type="evidence" value="ECO:0007669"/>
    <property type="project" value="InterPro"/>
</dbReference>
<keyword evidence="2" id="KW-0378">Hydrolase</keyword>
<dbReference type="SUPFAM" id="SSF56219">
    <property type="entry name" value="DNase I-like"/>
    <property type="match status" value="1"/>
</dbReference>
<accession>A0A7X6RIW2</accession>
<dbReference type="RefSeq" id="WP_051032208.1">
    <property type="nucleotide sequence ID" value="NZ_CAWPHS010000011.1"/>
</dbReference>
<evidence type="ECO:0000313" key="2">
    <source>
        <dbReference type="EMBL" id="NKY87545.1"/>
    </source>
</evidence>
<dbReference type="PANTHER" id="PTHR43250:SF2">
    <property type="entry name" value="EXODEOXYRIBONUCLEASE III"/>
    <property type="match status" value="1"/>
</dbReference>
<sequence length="261" mass="28986">MTGTATRPVRVLTWNVQHANTLRARKQVSWLSRVDADVVVLTEVSAGAAGEVTAQWLREAGYAVHLPQPGADRYRVLVAAKGITDPVETAIAVMPHRFVTVRVKPATGALFTVAGIYVPSRGPKHERNVAKRAFQDAVSAALLALTEQCTPVGPCVIAGDLNVVEPDHVPHHRVYGAWEYDFYRSFAANGFIDAFRLLHAERTEHSWFGRVGADGERNGYRFDHLFIDSDHRHLVRECAYQHRPRLNGLSDHSAMTLTLHI</sequence>
<dbReference type="Pfam" id="PF03372">
    <property type="entry name" value="Exo_endo_phos"/>
    <property type="match status" value="1"/>
</dbReference>
<dbReference type="InterPro" id="IPR005135">
    <property type="entry name" value="Endo/exonuclease/phosphatase"/>
</dbReference>
<dbReference type="Proteomes" id="UP000523447">
    <property type="component" value="Unassembled WGS sequence"/>
</dbReference>
<keyword evidence="2" id="KW-0255">Endonuclease</keyword>
<dbReference type="PANTHER" id="PTHR43250">
    <property type="entry name" value="EXODEOXYRIBONUCLEASE III"/>
    <property type="match status" value="1"/>
</dbReference>
<reference evidence="2 3" key="1">
    <citation type="submission" date="2020-04" db="EMBL/GenBank/DDBJ databases">
        <title>MicrobeNet Type strains.</title>
        <authorList>
            <person name="Nicholson A.C."/>
        </authorList>
    </citation>
    <scope>NUCLEOTIDE SEQUENCE [LARGE SCALE GENOMIC DNA]</scope>
    <source>
        <strain evidence="2 3">DSM 44445</strain>
    </source>
</reference>
<feature type="domain" description="Endonuclease/exonuclease/phosphatase" evidence="1">
    <location>
        <begin position="12"/>
        <end position="231"/>
    </location>
</feature>